<protein>
    <submittedName>
        <fullName evidence="1">Uncharacterized protein</fullName>
    </submittedName>
</protein>
<gene>
    <name evidence="1" type="ORF">ABT39_MTgene3011</name>
</gene>
<keyword evidence="1" id="KW-0496">Mitochondrion</keyword>
<geneLocation type="mitochondrion" evidence="1"/>
<accession>A0A101M2J0</accession>
<organism evidence="1">
    <name type="scientific">Picea glauca</name>
    <name type="common">White spruce</name>
    <name type="synonym">Pinus glauca</name>
    <dbReference type="NCBI Taxonomy" id="3330"/>
    <lineage>
        <taxon>Eukaryota</taxon>
        <taxon>Viridiplantae</taxon>
        <taxon>Streptophyta</taxon>
        <taxon>Embryophyta</taxon>
        <taxon>Tracheophyta</taxon>
        <taxon>Spermatophyta</taxon>
        <taxon>Pinopsida</taxon>
        <taxon>Pinidae</taxon>
        <taxon>Conifers I</taxon>
        <taxon>Pinales</taxon>
        <taxon>Pinaceae</taxon>
        <taxon>Picea</taxon>
    </lineage>
</organism>
<proteinExistence type="predicted"/>
<dbReference type="AlphaFoldDB" id="A0A101M2J0"/>
<comment type="caution">
    <text evidence="1">The sequence shown here is derived from an EMBL/GenBank/DDBJ whole genome shotgun (WGS) entry which is preliminary data.</text>
</comment>
<reference evidence="1" key="1">
    <citation type="journal article" date="2015" name="Genome Biol. Evol.">
        <title>Organellar Genomes of White Spruce (Picea glauca): Assembly and Annotation.</title>
        <authorList>
            <person name="Jackman S.D."/>
            <person name="Warren R.L."/>
            <person name="Gibb E.A."/>
            <person name="Vandervalk B.P."/>
            <person name="Mohamadi H."/>
            <person name="Chu J."/>
            <person name="Raymond A."/>
            <person name="Pleasance S."/>
            <person name="Coope R."/>
            <person name="Wildung M.R."/>
            <person name="Ritland C.E."/>
            <person name="Bousquet J."/>
            <person name="Jones S.J."/>
            <person name="Bohlmann J."/>
            <person name="Birol I."/>
        </authorList>
    </citation>
    <scope>NUCLEOTIDE SEQUENCE [LARGE SCALE GENOMIC DNA]</scope>
    <source>
        <tissue evidence="1">Flushing bud</tissue>
    </source>
</reference>
<name>A0A101M2J0_PICGL</name>
<dbReference type="EMBL" id="LKAM01000002">
    <property type="protein sequence ID" value="KUM49784.1"/>
    <property type="molecule type" value="Genomic_DNA"/>
</dbReference>
<evidence type="ECO:0000313" key="1">
    <source>
        <dbReference type="EMBL" id="KUM49784.1"/>
    </source>
</evidence>
<sequence length="49" mass="5842">MNLAWSSYKERGGELLSFRSWQRFTNPFPKRFTQLRGSGPSFRFTNTRP</sequence>